<dbReference type="Gene3D" id="3.40.50.720">
    <property type="entry name" value="NAD(P)-binding Rossmann-like Domain"/>
    <property type="match status" value="1"/>
</dbReference>
<dbReference type="Proteomes" id="UP001157418">
    <property type="component" value="Unassembled WGS sequence"/>
</dbReference>
<dbReference type="PANTHER" id="PTHR43899">
    <property type="entry name" value="RH59310P"/>
    <property type="match status" value="1"/>
</dbReference>
<dbReference type="PANTHER" id="PTHR43899:SF26">
    <property type="entry name" value="ENOYL-(ACYL CARRIER) REDUCTASE"/>
    <property type="match status" value="1"/>
</dbReference>
<dbReference type="InterPro" id="IPR036291">
    <property type="entry name" value="NAD(P)-bd_dom_sf"/>
</dbReference>
<evidence type="ECO:0000313" key="2">
    <source>
        <dbReference type="EMBL" id="CAH1412964.1"/>
    </source>
</evidence>
<evidence type="ECO:0000256" key="1">
    <source>
        <dbReference type="ARBA" id="ARBA00023002"/>
    </source>
</evidence>
<dbReference type="SUPFAM" id="SSF51735">
    <property type="entry name" value="NAD(P)-binding Rossmann-fold domains"/>
    <property type="match status" value="1"/>
</dbReference>
<gene>
    <name evidence="2" type="ORF">LVIROSA_LOCUS950</name>
</gene>
<dbReference type="GO" id="GO:0005783">
    <property type="term" value="C:endoplasmic reticulum"/>
    <property type="evidence" value="ECO:0007669"/>
    <property type="project" value="TreeGrafter"/>
</dbReference>
<dbReference type="InterPro" id="IPR051019">
    <property type="entry name" value="VLCFA-Steroid_DH"/>
</dbReference>
<dbReference type="EMBL" id="CAKMRJ010000001">
    <property type="protein sequence ID" value="CAH1412964.1"/>
    <property type="molecule type" value="Genomic_DNA"/>
</dbReference>
<keyword evidence="1" id="KW-0560">Oxidoreductase</keyword>
<reference evidence="2 3" key="1">
    <citation type="submission" date="2022-01" db="EMBL/GenBank/DDBJ databases">
        <authorList>
            <person name="Xiong W."/>
            <person name="Schranz E."/>
        </authorList>
    </citation>
    <scope>NUCLEOTIDE SEQUENCE [LARGE SCALE GENOMIC DNA]</scope>
</reference>
<proteinExistence type="predicted"/>
<evidence type="ECO:0000313" key="3">
    <source>
        <dbReference type="Proteomes" id="UP001157418"/>
    </source>
</evidence>
<sequence length="93" mass="10817">MYNRTSNGFSSLSSNHQEPQKLRFMGYHHRRNQQHQQAFAFQLAQKGLHLILGSRNLSKLKEVYDEIVSVHPTTKIKIFTVDFSDENMVVGVR</sequence>
<organism evidence="2 3">
    <name type="scientific">Lactuca virosa</name>
    <dbReference type="NCBI Taxonomy" id="75947"/>
    <lineage>
        <taxon>Eukaryota</taxon>
        <taxon>Viridiplantae</taxon>
        <taxon>Streptophyta</taxon>
        <taxon>Embryophyta</taxon>
        <taxon>Tracheophyta</taxon>
        <taxon>Spermatophyta</taxon>
        <taxon>Magnoliopsida</taxon>
        <taxon>eudicotyledons</taxon>
        <taxon>Gunneridae</taxon>
        <taxon>Pentapetalae</taxon>
        <taxon>asterids</taxon>
        <taxon>campanulids</taxon>
        <taxon>Asterales</taxon>
        <taxon>Asteraceae</taxon>
        <taxon>Cichorioideae</taxon>
        <taxon>Cichorieae</taxon>
        <taxon>Lactucinae</taxon>
        <taxon>Lactuca</taxon>
    </lineage>
</organism>
<accession>A0AAU9LIL9</accession>
<dbReference type="GO" id="GO:0045703">
    <property type="term" value="F:ketoreductase activity"/>
    <property type="evidence" value="ECO:0007669"/>
    <property type="project" value="TreeGrafter"/>
</dbReference>
<keyword evidence="3" id="KW-1185">Reference proteome</keyword>
<comment type="caution">
    <text evidence="2">The sequence shown here is derived from an EMBL/GenBank/DDBJ whole genome shotgun (WGS) entry which is preliminary data.</text>
</comment>
<protein>
    <submittedName>
        <fullName evidence="2">Uncharacterized protein</fullName>
    </submittedName>
</protein>
<name>A0AAU9LIL9_9ASTR</name>
<dbReference type="AlphaFoldDB" id="A0AAU9LIL9"/>